<name>A0A9X2I3D8_9GAMM</name>
<evidence type="ECO:0000256" key="1">
    <source>
        <dbReference type="SAM" id="Phobius"/>
    </source>
</evidence>
<reference evidence="2" key="2">
    <citation type="submission" date="2023-01" db="EMBL/GenBank/DDBJ databases">
        <title>Gilvimarinus xylanilyticus HB14 isolated from Caulerpa lentillifera aquaculture base in Hainan, China.</title>
        <authorList>
            <person name="Zhang Y.-J."/>
        </authorList>
    </citation>
    <scope>NUCLEOTIDE SEQUENCE</scope>
    <source>
        <strain evidence="2">HB14</strain>
    </source>
</reference>
<protein>
    <submittedName>
        <fullName evidence="2">Uncharacterized protein</fullName>
    </submittedName>
</protein>
<dbReference type="RefSeq" id="WP_253967894.1">
    <property type="nucleotide sequence ID" value="NZ_JAMFTH010000002.1"/>
</dbReference>
<sequence>MFSKKDVKDYLEIKREIRANGYALLAVMGSCFIFAALGKEVLGVLPGSLAIIGVFVGLQAISYFTSKLGAGRACELLDKSIHSDPDAVRYLAELKEKRNQ</sequence>
<reference evidence="2" key="1">
    <citation type="submission" date="2022-05" db="EMBL/GenBank/DDBJ databases">
        <authorList>
            <person name="Sun H.-N."/>
        </authorList>
    </citation>
    <scope>NUCLEOTIDE SEQUENCE</scope>
    <source>
        <strain evidence="2">HB14</strain>
    </source>
</reference>
<feature type="transmembrane region" description="Helical" evidence="1">
    <location>
        <begin position="44"/>
        <end position="64"/>
    </location>
</feature>
<keyword evidence="1" id="KW-1133">Transmembrane helix</keyword>
<keyword evidence="1" id="KW-0472">Membrane</keyword>
<keyword evidence="3" id="KW-1185">Reference proteome</keyword>
<proteinExistence type="predicted"/>
<dbReference type="Proteomes" id="UP001139319">
    <property type="component" value="Unassembled WGS sequence"/>
</dbReference>
<evidence type="ECO:0000313" key="2">
    <source>
        <dbReference type="EMBL" id="MCP8899600.1"/>
    </source>
</evidence>
<accession>A0A9X2I3D8</accession>
<comment type="caution">
    <text evidence="2">The sequence shown here is derived from an EMBL/GenBank/DDBJ whole genome shotgun (WGS) entry which is preliminary data.</text>
</comment>
<dbReference type="EMBL" id="JAMFTH010000002">
    <property type="protein sequence ID" value="MCP8899600.1"/>
    <property type="molecule type" value="Genomic_DNA"/>
</dbReference>
<gene>
    <name evidence="2" type="ORF">M6D89_09840</name>
</gene>
<feature type="transmembrane region" description="Helical" evidence="1">
    <location>
        <begin position="21"/>
        <end position="38"/>
    </location>
</feature>
<evidence type="ECO:0000313" key="3">
    <source>
        <dbReference type="Proteomes" id="UP001139319"/>
    </source>
</evidence>
<dbReference type="AlphaFoldDB" id="A0A9X2I3D8"/>
<organism evidence="2 3">
    <name type="scientific">Gilvimarinus xylanilyticus</name>
    <dbReference type="NCBI Taxonomy" id="2944139"/>
    <lineage>
        <taxon>Bacteria</taxon>
        <taxon>Pseudomonadati</taxon>
        <taxon>Pseudomonadota</taxon>
        <taxon>Gammaproteobacteria</taxon>
        <taxon>Cellvibrionales</taxon>
        <taxon>Cellvibrionaceae</taxon>
        <taxon>Gilvimarinus</taxon>
    </lineage>
</organism>
<keyword evidence="1" id="KW-0812">Transmembrane</keyword>
<dbReference type="PROSITE" id="PS51257">
    <property type="entry name" value="PROKAR_LIPOPROTEIN"/>
    <property type="match status" value="1"/>
</dbReference>